<dbReference type="EMBL" id="GGFM01009703">
    <property type="protein sequence ID" value="MBW30454.1"/>
    <property type="molecule type" value="Transcribed_RNA"/>
</dbReference>
<organism evidence="1">
    <name type="scientific">Anopheles braziliensis</name>
    <dbReference type="NCBI Taxonomy" id="58242"/>
    <lineage>
        <taxon>Eukaryota</taxon>
        <taxon>Metazoa</taxon>
        <taxon>Ecdysozoa</taxon>
        <taxon>Arthropoda</taxon>
        <taxon>Hexapoda</taxon>
        <taxon>Insecta</taxon>
        <taxon>Pterygota</taxon>
        <taxon>Neoptera</taxon>
        <taxon>Endopterygota</taxon>
        <taxon>Diptera</taxon>
        <taxon>Nematocera</taxon>
        <taxon>Culicoidea</taxon>
        <taxon>Culicidae</taxon>
        <taxon>Anophelinae</taxon>
        <taxon>Anopheles</taxon>
    </lineage>
</organism>
<reference evidence="1" key="1">
    <citation type="submission" date="2018-01" db="EMBL/GenBank/DDBJ databases">
        <title>An insight into the sialome of Amazonian anophelines.</title>
        <authorList>
            <person name="Ribeiro J.M."/>
            <person name="Scarpassa V."/>
            <person name="Calvo E."/>
        </authorList>
    </citation>
    <scope>NUCLEOTIDE SEQUENCE</scope>
    <source>
        <tissue evidence="1">Salivary glands</tissue>
    </source>
</reference>
<name>A0A2M3ZPG7_9DIPT</name>
<dbReference type="AlphaFoldDB" id="A0A2M3ZPG7"/>
<accession>A0A2M3ZPG7</accession>
<proteinExistence type="predicted"/>
<sequence length="79" mass="8693">MHHCTSWSECRLLGSALVVIPRVLASCLMTTAATSRPPTMLNLPSTLCVWALLMFSEMIGTSEAHSEYILRENSALFGH</sequence>
<protein>
    <submittedName>
        <fullName evidence="1">Putative secreted peptide</fullName>
    </submittedName>
</protein>
<evidence type="ECO:0000313" key="1">
    <source>
        <dbReference type="EMBL" id="MBW30454.1"/>
    </source>
</evidence>